<dbReference type="PANTHER" id="PTHR43024">
    <property type="entry name" value="UDP-N-ACETYLMURAMOYL-TRIPEPTIDE--D-ALANYL-D-ALANINE LIGASE"/>
    <property type="match status" value="1"/>
</dbReference>
<comment type="similarity">
    <text evidence="10">Belongs to the MurCDEF family. MurF subfamily.</text>
</comment>
<dbReference type="SUPFAM" id="SSF53623">
    <property type="entry name" value="MurD-like peptide ligases, catalytic domain"/>
    <property type="match status" value="1"/>
</dbReference>
<evidence type="ECO:0000256" key="6">
    <source>
        <dbReference type="ARBA" id="ARBA00022960"/>
    </source>
</evidence>
<evidence type="ECO:0000256" key="2">
    <source>
        <dbReference type="ARBA" id="ARBA00022598"/>
    </source>
</evidence>
<dbReference type="Pfam" id="PF02875">
    <property type="entry name" value="Mur_ligase_C"/>
    <property type="match status" value="1"/>
</dbReference>
<dbReference type="GO" id="GO:0008766">
    <property type="term" value="F:UDP-N-acetylmuramoylalanyl-D-glutamyl-2,6-diaminopimelate-D-alanyl-D-alanine ligase activity"/>
    <property type="evidence" value="ECO:0007669"/>
    <property type="project" value="RHEA"/>
</dbReference>
<feature type="domain" description="Mur ligase central" evidence="14">
    <location>
        <begin position="107"/>
        <end position="264"/>
    </location>
</feature>
<evidence type="ECO:0000256" key="3">
    <source>
        <dbReference type="ARBA" id="ARBA00022618"/>
    </source>
</evidence>
<dbReference type="Pfam" id="PF08245">
    <property type="entry name" value="Mur_ligase_M"/>
    <property type="match status" value="1"/>
</dbReference>
<dbReference type="HAMAP" id="MF_02019">
    <property type="entry name" value="MurF"/>
    <property type="match status" value="1"/>
</dbReference>
<proteinExistence type="inferred from homology"/>
<dbReference type="InterPro" id="IPR013221">
    <property type="entry name" value="Mur_ligase_cen"/>
</dbReference>
<dbReference type="GO" id="GO:0005524">
    <property type="term" value="F:ATP binding"/>
    <property type="evidence" value="ECO:0007669"/>
    <property type="project" value="UniProtKB-UniRule"/>
</dbReference>
<evidence type="ECO:0000259" key="13">
    <source>
        <dbReference type="Pfam" id="PF02875"/>
    </source>
</evidence>
<sequence>MEPIKFEEVLRWTGGTSRENEREIVFSGISTDSRCLCKDCLFVALRGKNFDGHNFVLDAVKSGALGILTERQLPYNVPQIIVDDSIRALGDIARNYKRKFNCTVIGITGSDGKTTTKEMSAFLLGSVFNVCCNQGNFNNEIGLPLSMFNISKKTEIGIFELGMNGKNQLRYLGDILRPDIVVITSIGYAHLGFFKNRRDLAEAKAEILENISIDGITLFNEDTDFYDVLREKGAHTLKGIGLGPSSDFRGFVKNYNEDYFDLEISLWKNIIFRINSWNGAIAYPALFSIFLADYFGIPKNRLPAMLHNFVLIGGRGKIRISNDIKIFDESYNANPGSMKTAIEYFALQKAKRKIVIIGAMAELGKWSKFYHKKIADIVRKSCFDFVFTIGDDARIISDSVENKGMHFDNLEDMIKHVCSFVKPGDSILVKGSRINQLDVLVQKLTMKTEKK</sequence>
<dbReference type="GO" id="GO:0008360">
    <property type="term" value="P:regulation of cell shape"/>
    <property type="evidence" value="ECO:0007669"/>
    <property type="project" value="UniProtKB-KW"/>
</dbReference>
<keyword evidence="5 10" id="KW-0067">ATP-binding</keyword>
<keyword evidence="9 10" id="KW-0961">Cell wall biogenesis/degradation</keyword>
<keyword evidence="3 10" id="KW-0132">Cell division</keyword>
<evidence type="ECO:0000313" key="15">
    <source>
        <dbReference type="EMBL" id="OQB72439.1"/>
    </source>
</evidence>
<dbReference type="InterPro" id="IPR036615">
    <property type="entry name" value="Mur_ligase_C_dom_sf"/>
</dbReference>
<dbReference type="Gene3D" id="3.40.1390.10">
    <property type="entry name" value="MurE/MurF, N-terminal domain"/>
    <property type="match status" value="1"/>
</dbReference>
<dbReference type="Gene3D" id="3.90.190.20">
    <property type="entry name" value="Mur ligase, C-terminal domain"/>
    <property type="match status" value="1"/>
</dbReference>
<dbReference type="InterPro" id="IPR005863">
    <property type="entry name" value="UDP-N-AcMur_synth"/>
</dbReference>
<dbReference type="GO" id="GO:0071555">
    <property type="term" value="P:cell wall organization"/>
    <property type="evidence" value="ECO:0007669"/>
    <property type="project" value="UniProtKB-KW"/>
</dbReference>
<dbReference type="InterPro" id="IPR035911">
    <property type="entry name" value="MurE/MurF_N"/>
</dbReference>
<keyword evidence="1 10" id="KW-0963">Cytoplasm</keyword>
<dbReference type="PANTHER" id="PTHR43024:SF1">
    <property type="entry name" value="UDP-N-ACETYLMURAMOYL-TRIPEPTIDE--D-ALANYL-D-ALANINE LIGASE"/>
    <property type="match status" value="1"/>
</dbReference>
<feature type="binding site" evidence="10">
    <location>
        <begin position="109"/>
        <end position="115"/>
    </location>
    <ligand>
        <name>ATP</name>
        <dbReference type="ChEBI" id="CHEBI:30616"/>
    </ligand>
</feature>
<evidence type="ECO:0000256" key="11">
    <source>
        <dbReference type="RuleBase" id="RU004136"/>
    </source>
</evidence>
<evidence type="ECO:0000256" key="9">
    <source>
        <dbReference type="ARBA" id="ARBA00023316"/>
    </source>
</evidence>
<evidence type="ECO:0000256" key="10">
    <source>
        <dbReference type="HAMAP-Rule" id="MF_02019"/>
    </source>
</evidence>
<dbReference type="InterPro" id="IPR004101">
    <property type="entry name" value="Mur_ligase_C"/>
</dbReference>
<feature type="domain" description="Mur ligase N-terminal catalytic" evidence="12">
    <location>
        <begin position="27"/>
        <end position="96"/>
    </location>
</feature>
<protein>
    <recommendedName>
        <fullName evidence="10 11">UDP-N-acetylmuramoyl-tripeptide--D-alanyl-D-alanine ligase</fullName>
        <ecNumber evidence="10 11">6.3.2.10</ecNumber>
    </recommendedName>
    <alternativeName>
        <fullName evidence="10">D-alanyl-D-alanine-adding enzyme</fullName>
    </alternativeName>
</protein>
<dbReference type="Pfam" id="PF01225">
    <property type="entry name" value="Mur_ligase"/>
    <property type="match status" value="1"/>
</dbReference>
<evidence type="ECO:0000256" key="4">
    <source>
        <dbReference type="ARBA" id="ARBA00022741"/>
    </source>
</evidence>
<comment type="pathway">
    <text evidence="10 11">Cell wall biogenesis; peptidoglycan biosynthesis.</text>
</comment>
<dbReference type="AlphaFoldDB" id="A0A1V6C685"/>
<evidence type="ECO:0000259" key="14">
    <source>
        <dbReference type="Pfam" id="PF08245"/>
    </source>
</evidence>
<dbReference type="InterPro" id="IPR036565">
    <property type="entry name" value="Mur-like_cat_sf"/>
</dbReference>
<gene>
    <name evidence="10 15" type="primary">murF</name>
    <name evidence="15" type="ORF">BWX89_01306</name>
</gene>
<dbReference type="EMBL" id="MWDQ01000128">
    <property type="protein sequence ID" value="OQB72439.1"/>
    <property type="molecule type" value="Genomic_DNA"/>
</dbReference>
<keyword evidence="2 10" id="KW-0436">Ligase</keyword>
<dbReference type="SUPFAM" id="SSF53244">
    <property type="entry name" value="MurD-like peptide ligases, peptide-binding domain"/>
    <property type="match status" value="1"/>
</dbReference>
<comment type="subcellular location">
    <subcellularLocation>
        <location evidence="10 11">Cytoplasm</location>
    </subcellularLocation>
</comment>
<dbReference type="Proteomes" id="UP000485562">
    <property type="component" value="Unassembled WGS sequence"/>
</dbReference>
<keyword evidence="8 10" id="KW-0131">Cell cycle</keyword>
<dbReference type="SUPFAM" id="SSF63418">
    <property type="entry name" value="MurE/MurF N-terminal domain"/>
    <property type="match status" value="1"/>
</dbReference>
<dbReference type="GO" id="GO:0051301">
    <property type="term" value="P:cell division"/>
    <property type="evidence" value="ECO:0007669"/>
    <property type="project" value="UniProtKB-KW"/>
</dbReference>
<accession>A0A1V6C685</accession>
<dbReference type="NCBIfam" id="TIGR01143">
    <property type="entry name" value="murF"/>
    <property type="match status" value="1"/>
</dbReference>
<keyword evidence="4 10" id="KW-0547">Nucleotide-binding</keyword>
<name>A0A1V6C685_UNCT6</name>
<comment type="catalytic activity">
    <reaction evidence="10 11">
        <text>D-alanyl-D-alanine + UDP-N-acetyl-alpha-D-muramoyl-L-alanyl-gamma-D-glutamyl-meso-2,6-diaminopimelate + ATP = UDP-N-acetyl-alpha-D-muramoyl-L-alanyl-gamma-D-glutamyl-meso-2,6-diaminopimeloyl-D-alanyl-D-alanine + ADP + phosphate + H(+)</text>
        <dbReference type="Rhea" id="RHEA:28374"/>
        <dbReference type="ChEBI" id="CHEBI:15378"/>
        <dbReference type="ChEBI" id="CHEBI:30616"/>
        <dbReference type="ChEBI" id="CHEBI:43474"/>
        <dbReference type="ChEBI" id="CHEBI:57822"/>
        <dbReference type="ChEBI" id="CHEBI:61386"/>
        <dbReference type="ChEBI" id="CHEBI:83905"/>
        <dbReference type="ChEBI" id="CHEBI:456216"/>
        <dbReference type="EC" id="6.3.2.10"/>
    </reaction>
</comment>
<organism evidence="15">
    <name type="scientific">candidate division TA06 bacterium ADurb.Bin131</name>
    <dbReference type="NCBI Taxonomy" id="1852827"/>
    <lineage>
        <taxon>Bacteria</taxon>
        <taxon>Bacteria division TA06</taxon>
    </lineage>
</organism>
<dbReference type="Gene3D" id="3.40.1190.10">
    <property type="entry name" value="Mur-like, catalytic domain"/>
    <property type="match status" value="1"/>
</dbReference>
<dbReference type="InterPro" id="IPR051046">
    <property type="entry name" value="MurCDEF_CellWall_CoF430Synth"/>
</dbReference>
<comment type="function">
    <text evidence="10 11">Involved in cell wall formation. Catalyzes the final step in the synthesis of UDP-N-acetylmuramoyl-pentapeptide, the precursor of murein.</text>
</comment>
<dbReference type="EC" id="6.3.2.10" evidence="10 11"/>
<comment type="caution">
    <text evidence="15">The sequence shown here is derived from an EMBL/GenBank/DDBJ whole genome shotgun (WGS) entry which is preliminary data.</text>
</comment>
<evidence type="ECO:0000259" key="12">
    <source>
        <dbReference type="Pfam" id="PF01225"/>
    </source>
</evidence>
<keyword evidence="6 10" id="KW-0133">Cell shape</keyword>
<dbReference type="GO" id="GO:0009252">
    <property type="term" value="P:peptidoglycan biosynthetic process"/>
    <property type="evidence" value="ECO:0007669"/>
    <property type="project" value="UniProtKB-UniRule"/>
</dbReference>
<evidence type="ECO:0000256" key="5">
    <source>
        <dbReference type="ARBA" id="ARBA00022840"/>
    </source>
</evidence>
<evidence type="ECO:0000256" key="7">
    <source>
        <dbReference type="ARBA" id="ARBA00022984"/>
    </source>
</evidence>
<feature type="domain" description="Mur ligase C-terminal" evidence="13">
    <location>
        <begin position="321"/>
        <end position="433"/>
    </location>
</feature>
<dbReference type="InterPro" id="IPR000713">
    <property type="entry name" value="Mur_ligase_N"/>
</dbReference>
<reference evidence="15" key="1">
    <citation type="submission" date="2017-02" db="EMBL/GenBank/DDBJ databases">
        <title>Delving into the versatile metabolic prowess of the omnipresent phylum Bacteroidetes.</title>
        <authorList>
            <person name="Nobu M.K."/>
            <person name="Mei R."/>
            <person name="Narihiro T."/>
            <person name="Kuroda K."/>
            <person name="Liu W.-T."/>
        </authorList>
    </citation>
    <scope>NUCLEOTIDE SEQUENCE</scope>
    <source>
        <strain evidence="15">ADurb.Bin131</strain>
    </source>
</reference>
<dbReference type="GO" id="GO:0005737">
    <property type="term" value="C:cytoplasm"/>
    <property type="evidence" value="ECO:0007669"/>
    <property type="project" value="UniProtKB-SubCell"/>
</dbReference>
<dbReference type="GO" id="GO:0047480">
    <property type="term" value="F:UDP-N-acetylmuramoyl-tripeptide-D-alanyl-D-alanine ligase activity"/>
    <property type="evidence" value="ECO:0007669"/>
    <property type="project" value="UniProtKB-UniRule"/>
</dbReference>
<evidence type="ECO:0000256" key="8">
    <source>
        <dbReference type="ARBA" id="ARBA00023306"/>
    </source>
</evidence>
<evidence type="ECO:0000256" key="1">
    <source>
        <dbReference type="ARBA" id="ARBA00022490"/>
    </source>
</evidence>
<keyword evidence="7 10" id="KW-0573">Peptidoglycan synthesis</keyword>
<dbReference type="UniPathway" id="UPA00219"/>